<dbReference type="SUPFAM" id="SSF52540">
    <property type="entry name" value="P-loop containing nucleoside triphosphate hydrolases"/>
    <property type="match status" value="1"/>
</dbReference>
<evidence type="ECO:0000313" key="1">
    <source>
        <dbReference type="EMBL" id="SDK82909.1"/>
    </source>
</evidence>
<sequence length="489" mass="52842">MEKPDTIIGRDLEWAVLERFLRAGDDGSLKIGIVSGRRRAGKTHLLTAAAGAVGGLYHVCVQEEGDLSARARFAAGIAAHGGITGAATADWEPLLVSALDVAARTAPAGRPPLLVIDEFPYAMAKAPQLPGLLQLLYDRSQRGEGPGGRVILCGSSLSVMRELLSGTKPLRGRAMVDLKLGPLDYRQTAGLWGIDDPETALKVHACVGGYPGYRRLIDRVPHSPAEFEEWVPDTLLSTGFGAFTTAEVDYLLREDPRITDRSAYHDVLGAIARGSTTLAKIGAETGRSKDAVRPLLRTLESTGYVARRVDLVRGRSSISVRDPIIRFDRLVTAPRQGQLELGQSRQVWRAMRDTFRSQIIGPHFEELAREWVRRFAAAELGREEGFGEVGTANVQDNAGRAKYEVDVLGVQGRTVTFIGEAKATGQRQGVPALERLETIRRALGGLGYRAEGAVLGVFSLTGFTPELEAAGREGGAALVDLRRLYGRGF</sequence>
<dbReference type="PANTHER" id="PTHR34704">
    <property type="entry name" value="ATPASE"/>
    <property type="match status" value="1"/>
</dbReference>
<accession>A0A1G9F360</accession>
<dbReference type="SUPFAM" id="SSF46785">
    <property type="entry name" value="Winged helix' DNA-binding domain"/>
    <property type="match status" value="1"/>
</dbReference>
<evidence type="ECO:0000313" key="2">
    <source>
        <dbReference type="Proteomes" id="UP000198662"/>
    </source>
</evidence>
<reference evidence="2" key="1">
    <citation type="submission" date="2016-10" db="EMBL/GenBank/DDBJ databases">
        <authorList>
            <person name="Varghese N."/>
            <person name="Submissions S."/>
        </authorList>
    </citation>
    <scope>NUCLEOTIDE SEQUENCE [LARGE SCALE GENOMIC DNA]</scope>
    <source>
        <strain evidence="2">CGMCC 4.3147</strain>
    </source>
</reference>
<proteinExistence type="predicted"/>
<dbReference type="STRING" id="380244.SAMN05216298_1543"/>
<dbReference type="InterPro" id="IPR027417">
    <property type="entry name" value="P-loop_NTPase"/>
</dbReference>
<dbReference type="Proteomes" id="UP000198662">
    <property type="component" value="Unassembled WGS sequence"/>
</dbReference>
<dbReference type="Gene3D" id="3.40.50.300">
    <property type="entry name" value="P-loop containing nucleotide triphosphate hydrolases"/>
    <property type="match status" value="1"/>
</dbReference>
<protein>
    <recommendedName>
        <fullName evidence="3">ATPase</fullName>
    </recommendedName>
</protein>
<dbReference type="OrthoDB" id="9813134at2"/>
<dbReference type="InterPro" id="IPR036390">
    <property type="entry name" value="WH_DNA-bd_sf"/>
</dbReference>
<dbReference type="PANTHER" id="PTHR34704:SF1">
    <property type="entry name" value="ATPASE"/>
    <property type="match status" value="1"/>
</dbReference>
<dbReference type="AlphaFoldDB" id="A0A1G9F360"/>
<organism evidence="1 2">
    <name type="scientific">Glycomyces sambucus</name>
    <dbReference type="NCBI Taxonomy" id="380244"/>
    <lineage>
        <taxon>Bacteria</taxon>
        <taxon>Bacillati</taxon>
        <taxon>Actinomycetota</taxon>
        <taxon>Actinomycetes</taxon>
        <taxon>Glycomycetales</taxon>
        <taxon>Glycomycetaceae</taxon>
        <taxon>Glycomyces</taxon>
    </lineage>
</organism>
<dbReference type="EMBL" id="FNGF01000002">
    <property type="protein sequence ID" value="SDK82909.1"/>
    <property type="molecule type" value="Genomic_DNA"/>
</dbReference>
<gene>
    <name evidence="1" type="ORF">SAMN05216298_1543</name>
</gene>
<evidence type="ECO:0008006" key="3">
    <source>
        <dbReference type="Google" id="ProtNLM"/>
    </source>
</evidence>
<name>A0A1G9F360_9ACTN</name>
<keyword evidence="2" id="KW-1185">Reference proteome</keyword>
<dbReference type="RefSeq" id="WP_091045598.1">
    <property type="nucleotide sequence ID" value="NZ_FNGF01000002.1"/>
</dbReference>